<proteinExistence type="predicted"/>
<keyword evidence="2" id="KW-1185">Reference proteome</keyword>
<name>A0ACC0CSD7_9PEZI</name>
<protein>
    <submittedName>
        <fullName evidence="1">Uncharacterized protein</fullName>
    </submittedName>
</protein>
<dbReference type="EMBL" id="MU394353">
    <property type="protein sequence ID" value="KAI6083387.1"/>
    <property type="molecule type" value="Genomic_DNA"/>
</dbReference>
<comment type="caution">
    <text evidence="1">The sequence shown here is derived from an EMBL/GenBank/DDBJ whole genome shotgun (WGS) entry which is preliminary data.</text>
</comment>
<reference evidence="1 2" key="1">
    <citation type="journal article" date="2022" name="New Phytol.">
        <title>Ecological generalism drives hyperdiversity of secondary metabolite gene clusters in xylarialean endophytes.</title>
        <authorList>
            <person name="Franco M.E.E."/>
            <person name="Wisecaver J.H."/>
            <person name="Arnold A.E."/>
            <person name="Ju Y.M."/>
            <person name="Slot J.C."/>
            <person name="Ahrendt S."/>
            <person name="Moore L.P."/>
            <person name="Eastman K.E."/>
            <person name="Scott K."/>
            <person name="Konkel Z."/>
            <person name="Mondo S.J."/>
            <person name="Kuo A."/>
            <person name="Hayes R.D."/>
            <person name="Haridas S."/>
            <person name="Andreopoulos B."/>
            <person name="Riley R."/>
            <person name="LaButti K."/>
            <person name="Pangilinan J."/>
            <person name="Lipzen A."/>
            <person name="Amirebrahimi M."/>
            <person name="Yan J."/>
            <person name="Adam C."/>
            <person name="Keymanesh K."/>
            <person name="Ng V."/>
            <person name="Louie K."/>
            <person name="Northen T."/>
            <person name="Drula E."/>
            <person name="Henrissat B."/>
            <person name="Hsieh H.M."/>
            <person name="Youens-Clark K."/>
            <person name="Lutzoni F."/>
            <person name="Miadlikowska J."/>
            <person name="Eastwood D.C."/>
            <person name="Hamelin R.C."/>
            <person name="Grigoriev I.V."/>
            <person name="U'Ren J.M."/>
        </authorList>
    </citation>
    <scope>NUCLEOTIDE SEQUENCE [LARGE SCALE GENOMIC DNA]</scope>
    <source>
        <strain evidence="1 2">ER1909</strain>
    </source>
</reference>
<accession>A0ACC0CSD7</accession>
<dbReference type="Proteomes" id="UP001497680">
    <property type="component" value="Unassembled WGS sequence"/>
</dbReference>
<evidence type="ECO:0000313" key="1">
    <source>
        <dbReference type="EMBL" id="KAI6083387.1"/>
    </source>
</evidence>
<gene>
    <name evidence="1" type="ORF">F4821DRAFT_193867</name>
</gene>
<organism evidence="1 2">
    <name type="scientific">Hypoxylon rubiginosum</name>
    <dbReference type="NCBI Taxonomy" id="110542"/>
    <lineage>
        <taxon>Eukaryota</taxon>
        <taxon>Fungi</taxon>
        <taxon>Dikarya</taxon>
        <taxon>Ascomycota</taxon>
        <taxon>Pezizomycotina</taxon>
        <taxon>Sordariomycetes</taxon>
        <taxon>Xylariomycetidae</taxon>
        <taxon>Xylariales</taxon>
        <taxon>Hypoxylaceae</taxon>
        <taxon>Hypoxylon</taxon>
    </lineage>
</organism>
<sequence>MHRASIGPNFAGGFAPVPQIDVPDDHDDHEQEPTGAYQQQRWTTHNFRSQVQQVLRQSSTHQGHAQESVRSSPAFSDTTLVGGDYLDVPIRDDEEIDIGNGNYGNYVEYYSGYDGPEPVNLSPTHSTKAGLGLEVYCASVPELSPGGLNVVDDPWANISYRGSEGKIEEERPREPQNFKPFVMRWRFLSALFLTLSILVALAELGIQLLPNESGVTTPSQAYNTTEIRLRSLLHNGADLPNSFAMFRRQNNTDPNHDSSTTTIVPTSTETTTSTTSTSTVITPSSTSTSSSTLQITTTSIIEASTSSLNTDTIITSTSTTTIPSIPQSPTTTTPPPTPDTTTTTPNPLPTTTSSTSEVLPPPPPPPPLTSTTSTTQSLPLPPSSLPSSPPSSPTTATSPQVEPPPPVSTSETLPPFPPTSSPPPPPPPPPTSTSENSPPPSSTSVVLPPSSDIPPSPPSSSSSLVLPPTSISLPFSSSSAFTPPATTSSTTLQIPTWPNGPSSSIGFSTISFSSTATQVESSASPGSGGELPTSNPPGSSSTIYTIPSSSLPSSPNNVPTSSASASPPPPPPPPPPPISTSTISTGGLSTPSTSPTYPTSTTHSTASIFSSSTTTTAAASEQQPSSSSISIGSATSISTPSSPIDQPSSTSFSSYSEIHINLPPSGTSTQGSVSYTIDQSVSYSSSAAEIALPVPFTTITETPTPVSSTTIVTSVSQSDGSYLESTIVSLIHGVKAPLTNYATTHMDSLGRPTWTETFLAQTSQRVVTYTDANGKTTTATEVILFQPSKTTLTDYQGRATKTLDYYIGKVTEVLTDANGRPTATKTHMVSETVSLTTLLDSNGVPTLTKTELVPMSITSTLIVSPTSTSSPNSESSKTLHIVPISDGKYFLGLMLPTFIAILISIPIRILDRNAKLYQPFHALVSSGGAEARDSLCLQTADIWSFRARIRSLLNGQILLTLTGLLLLGSVVMIPLASEAVRIILEGPDCAASKTETLTCKMALGVYTVPAQIAVALLVFMTILAGVIALVLRNWRTGLDSNPWSMFHMAELAAHTEIRNYLRRHFHKKERRVSNREVNKAFAGMHFCLEFWKENSVLKYSILIANGARSSKKVGRSVTFKKERNLWRRENGNALPFFVLTWTGRLLFLALLCAAEIGLLVYNITGEGQDYTEFIMGKWRVVRFFFTFVGVLISLTWGSFFYAVAFISPHKLLERKRLYNGKAAHITPPTNPFSGLQSSFSRNRRDIYLGVVSATAILSEILPLLLSVALDKCTENFWANTVCLWMAASLLAMMIFTVTGSFFVTWPHMPIDPSTIAGGMYYALVKYVSRSPSSGMLLGRASPGFA</sequence>
<evidence type="ECO:0000313" key="2">
    <source>
        <dbReference type="Proteomes" id="UP001497680"/>
    </source>
</evidence>